<proteinExistence type="predicted"/>
<keyword evidence="2" id="KW-0472">Membrane</keyword>
<evidence type="ECO:0000313" key="5">
    <source>
        <dbReference type="Proteomes" id="UP000792457"/>
    </source>
</evidence>
<dbReference type="Proteomes" id="UP000792457">
    <property type="component" value="Unassembled WGS sequence"/>
</dbReference>
<dbReference type="EMBL" id="KZ308293">
    <property type="protein sequence ID" value="KAG8226717.1"/>
    <property type="molecule type" value="Genomic_DNA"/>
</dbReference>
<feature type="region of interest" description="Disordered" evidence="1">
    <location>
        <begin position="1235"/>
        <end position="1261"/>
    </location>
</feature>
<feature type="compositionally biased region" description="Low complexity" evidence="1">
    <location>
        <begin position="1281"/>
        <end position="1301"/>
    </location>
</feature>
<dbReference type="GO" id="GO:0005245">
    <property type="term" value="F:voltage-gated calcium channel activity"/>
    <property type="evidence" value="ECO:0007669"/>
    <property type="project" value="TreeGrafter"/>
</dbReference>
<name>A0A8K0NYS5_LADFU</name>
<sequence>MNVLFVLVSKMVRDFRIPSKWPPVFWGLALWTVTAKILSSYCLQTDNGESILYVNDSKRIGESKGVFIRDALTDGRSDEVPVEPIQGLYLKDLASLLAADINGVSYDETGVSTLQNIYDSLEFTPAQRTDREIVSELADRLQMKLRRYIAVLNKSRAAIEELFWRHPNRPSSSAYPCCDVPEKSIVYNEHFGAKISKDFTCDLTPALGRYAFTSGPNLTDVFSSNLKSHPTIKWQYFISTSDIHSEYPAYHFDSGSVCQYEDTRHRDAFLATIQPYSKTVVVIIDHGNSLSETQLFTAKAVGKHLIALLSYYDKVGLIGLSDVVSYPGNENCSKQSIPFATYETKFQFSRFIEALKKSKAPTNHSLGFKHAFRMIKQSVQSSNISEALIIYISRGLLSSLEDAKGVLETIAEGHSMSDIPVVINTCAVIDDGKPLMLEKDFLQDIAEQNFDKYNISLPVQARKGIILPVNSTKHLSLIAVQFYSIFNSSAKNEALFSLPFWDNVGKGVVISMTKPCFYLDDIVGVVGMDLHLSDIVEDVTYFSNYGSTYAFMINKEGHTIMHPSFPRPIIAVEQPMPSDIEHVENVADFYKIRDLMLKNISGNATLEYKTKEPVPNFGKSKLFLISNGVIPFQITYTWQHLADSPYVVVVATIHNSKPVRELKKINIPRQVDLVYHRLDLAEPNKISLCRFFRQMATLDAGVLFLSPSCFHFPFQYLIHDDISHITIQSIMAYITDTTKFLTNPGLKSSSRNDVAVLAQLMPHWRRQFRESSLSKYIIRRYAATPRGVFQMYPGSILEHDFDPTRRSWFWEAVEQAGRVIITGPRLDAGGAGYVVTISQAVYEGQSTGVHQPSDSVAAVAAADVTIGFLFVLLHKAAPICKMSGLRVRCFLMDHRGYLVAHPGLVSPGGNGGPVEQRHVTHGELNIAGDLLNHMGLVRKTLCNSFSDRTIQRFYRFNTSLTSVLTNLVHGEHCIKYQIAAVPGTNLFLGIVNSTCNVTAFCPCNTVDRLCLNCNRMEQNECECPCECPLHVDLCTGKLNTKEMKNPSCPHVIEQSRSIAYESAVLDSFKPCFSLNCEHYTSQSDCFGVRGCEWCQLDSDGESPLKSPFCTQQAKCFNGVLGTQTPYGDSPLDPQPSEDASFRSTPVGPVAGGIMGFFLILAIIIYCYRHHVHRNNHSYLSSVPDTAVRMSQLDNEVDDMDSHEESLPGNNVLLNRQEAVAVPDIGVAISPYRVNTGYRRPPGGDSDHGYSTMTPHEDSEHMPTAEPLLLLLPPDFERRRQPPSLSLPSSSRASSPFPHSHSVSALPHVTILPEQPNRLLAPVTVHMVDIH</sequence>
<dbReference type="SUPFAM" id="SSF53300">
    <property type="entry name" value="vWA-like"/>
    <property type="match status" value="1"/>
</dbReference>
<evidence type="ECO:0000256" key="2">
    <source>
        <dbReference type="SAM" id="Phobius"/>
    </source>
</evidence>
<feature type="transmembrane region" description="Helical" evidence="2">
    <location>
        <begin position="1146"/>
        <end position="1167"/>
    </location>
</feature>
<gene>
    <name evidence="4" type="ORF">J437_LFUL005534</name>
</gene>
<evidence type="ECO:0000313" key="4">
    <source>
        <dbReference type="EMBL" id="KAG8226717.1"/>
    </source>
</evidence>
<feature type="domain" description="VWFA" evidence="3">
    <location>
        <begin position="279"/>
        <end position="423"/>
    </location>
</feature>
<accession>A0A8K0NYS5</accession>
<keyword evidence="5" id="KW-1185">Reference proteome</keyword>
<dbReference type="FunFam" id="3.30.450.20:FF:000024">
    <property type="entry name" value="VWFA and cache domain-containing protein 1"/>
    <property type="match status" value="1"/>
</dbReference>
<dbReference type="PROSITE" id="PS50234">
    <property type="entry name" value="VWFA"/>
    <property type="match status" value="1"/>
</dbReference>
<keyword evidence="2" id="KW-1133">Transmembrane helix</keyword>
<dbReference type="SUPFAM" id="SSF103190">
    <property type="entry name" value="Sensory domain-like"/>
    <property type="match status" value="1"/>
</dbReference>
<dbReference type="PANTHER" id="PTHR10166:SF66">
    <property type="entry name" value="VWFA AND CACHE DOMAIN-CONTAINING PROTEIN CG16868"/>
    <property type="match status" value="1"/>
</dbReference>
<organism evidence="4 5">
    <name type="scientific">Ladona fulva</name>
    <name type="common">Scarce chaser dragonfly</name>
    <name type="synonym">Libellula fulva</name>
    <dbReference type="NCBI Taxonomy" id="123851"/>
    <lineage>
        <taxon>Eukaryota</taxon>
        <taxon>Metazoa</taxon>
        <taxon>Ecdysozoa</taxon>
        <taxon>Arthropoda</taxon>
        <taxon>Hexapoda</taxon>
        <taxon>Insecta</taxon>
        <taxon>Pterygota</taxon>
        <taxon>Palaeoptera</taxon>
        <taxon>Odonata</taxon>
        <taxon>Epiprocta</taxon>
        <taxon>Anisoptera</taxon>
        <taxon>Libelluloidea</taxon>
        <taxon>Libellulidae</taxon>
        <taxon>Ladona</taxon>
    </lineage>
</organism>
<dbReference type="PANTHER" id="PTHR10166">
    <property type="entry name" value="VOLTAGE-DEPENDENT CALCIUM CHANNEL SUBUNIT ALPHA-2/DELTA-RELATED"/>
    <property type="match status" value="1"/>
</dbReference>
<dbReference type="Gene3D" id="3.30.450.20">
    <property type="entry name" value="PAS domain"/>
    <property type="match status" value="2"/>
</dbReference>
<reference evidence="4" key="1">
    <citation type="submission" date="2013-04" db="EMBL/GenBank/DDBJ databases">
        <authorList>
            <person name="Qu J."/>
            <person name="Murali S.C."/>
            <person name="Bandaranaike D."/>
            <person name="Bellair M."/>
            <person name="Blankenburg K."/>
            <person name="Chao H."/>
            <person name="Dinh H."/>
            <person name="Doddapaneni H."/>
            <person name="Downs B."/>
            <person name="Dugan-Rocha S."/>
            <person name="Elkadiri S."/>
            <person name="Gnanaolivu R.D."/>
            <person name="Hernandez B."/>
            <person name="Javaid M."/>
            <person name="Jayaseelan J.C."/>
            <person name="Lee S."/>
            <person name="Li M."/>
            <person name="Ming W."/>
            <person name="Munidasa M."/>
            <person name="Muniz J."/>
            <person name="Nguyen L."/>
            <person name="Ongeri F."/>
            <person name="Osuji N."/>
            <person name="Pu L.-L."/>
            <person name="Puazo M."/>
            <person name="Qu C."/>
            <person name="Quiroz J."/>
            <person name="Raj R."/>
            <person name="Weissenberger G."/>
            <person name="Xin Y."/>
            <person name="Zou X."/>
            <person name="Han Y."/>
            <person name="Richards S."/>
            <person name="Worley K."/>
            <person name="Muzny D."/>
            <person name="Gibbs R."/>
        </authorList>
    </citation>
    <scope>NUCLEOTIDE SEQUENCE</scope>
    <source>
        <strain evidence="4">Sampled in the wild</strain>
    </source>
</reference>
<protein>
    <recommendedName>
        <fullName evidence="3">VWFA domain-containing protein</fullName>
    </recommendedName>
</protein>
<dbReference type="CDD" id="cd00198">
    <property type="entry name" value="vWFA"/>
    <property type="match status" value="1"/>
</dbReference>
<evidence type="ECO:0000256" key="1">
    <source>
        <dbReference type="SAM" id="MobiDB-lite"/>
    </source>
</evidence>
<dbReference type="InterPro" id="IPR036465">
    <property type="entry name" value="vWFA_dom_sf"/>
</dbReference>
<reference evidence="4" key="2">
    <citation type="submission" date="2017-10" db="EMBL/GenBank/DDBJ databases">
        <title>Ladona fulva Genome sequencing and assembly.</title>
        <authorList>
            <person name="Murali S."/>
            <person name="Richards S."/>
            <person name="Bandaranaike D."/>
            <person name="Bellair M."/>
            <person name="Blankenburg K."/>
            <person name="Chao H."/>
            <person name="Dinh H."/>
            <person name="Doddapaneni H."/>
            <person name="Dugan-Rocha S."/>
            <person name="Elkadiri S."/>
            <person name="Gnanaolivu R."/>
            <person name="Hernandez B."/>
            <person name="Skinner E."/>
            <person name="Javaid M."/>
            <person name="Lee S."/>
            <person name="Li M."/>
            <person name="Ming W."/>
            <person name="Munidasa M."/>
            <person name="Muniz J."/>
            <person name="Nguyen L."/>
            <person name="Hughes D."/>
            <person name="Osuji N."/>
            <person name="Pu L.-L."/>
            <person name="Puazo M."/>
            <person name="Qu C."/>
            <person name="Quiroz J."/>
            <person name="Raj R."/>
            <person name="Weissenberger G."/>
            <person name="Xin Y."/>
            <person name="Zou X."/>
            <person name="Han Y."/>
            <person name="Worley K."/>
            <person name="Muzny D."/>
            <person name="Gibbs R."/>
        </authorList>
    </citation>
    <scope>NUCLEOTIDE SEQUENCE</scope>
    <source>
        <strain evidence="4">Sampled in the wild</strain>
    </source>
</reference>
<comment type="caution">
    <text evidence="4">The sequence shown here is derived from an EMBL/GenBank/DDBJ whole genome shotgun (WGS) entry which is preliminary data.</text>
</comment>
<evidence type="ECO:0000259" key="3">
    <source>
        <dbReference type="PROSITE" id="PS50234"/>
    </source>
</evidence>
<dbReference type="Gene3D" id="3.40.50.410">
    <property type="entry name" value="von Willebrand factor, type A domain"/>
    <property type="match status" value="1"/>
</dbReference>
<dbReference type="InterPro" id="IPR029151">
    <property type="entry name" value="Sensor-like_sf"/>
</dbReference>
<dbReference type="InterPro" id="IPR051173">
    <property type="entry name" value="Ca_channel_alpha-2/delta"/>
</dbReference>
<keyword evidence="2" id="KW-0812">Transmembrane</keyword>
<dbReference type="InterPro" id="IPR002035">
    <property type="entry name" value="VWF_A"/>
</dbReference>
<dbReference type="OrthoDB" id="2150145at2759"/>
<feature type="region of interest" description="Disordered" evidence="1">
    <location>
        <begin position="1276"/>
        <end position="1301"/>
    </location>
</feature>
<dbReference type="GO" id="GO:0005891">
    <property type="term" value="C:voltage-gated calcium channel complex"/>
    <property type="evidence" value="ECO:0007669"/>
    <property type="project" value="TreeGrafter"/>
</dbReference>